<feature type="chain" id="PRO_5016645888" evidence="1">
    <location>
        <begin position="16"/>
        <end position="368"/>
    </location>
</feature>
<dbReference type="VEuPathDB" id="FungiDB:M747DRAFT_314544"/>
<name>A0A370C085_ASPNG</name>
<organism evidence="2 3">
    <name type="scientific">Aspergillus niger ATCC 13496</name>
    <dbReference type="NCBI Taxonomy" id="1353008"/>
    <lineage>
        <taxon>Eukaryota</taxon>
        <taxon>Fungi</taxon>
        <taxon>Dikarya</taxon>
        <taxon>Ascomycota</taxon>
        <taxon>Pezizomycotina</taxon>
        <taxon>Eurotiomycetes</taxon>
        <taxon>Eurotiomycetidae</taxon>
        <taxon>Eurotiales</taxon>
        <taxon>Aspergillaceae</taxon>
        <taxon>Aspergillus</taxon>
        <taxon>Aspergillus subgen. Circumdati</taxon>
    </lineage>
</organism>
<keyword evidence="1" id="KW-0732">Signal</keyword>
<reference evidence="2 3" key="1">
    <citation type="submission" date="2018-07" db="EMBL/GenBank/DDBJ databases">
        <title>Section-level genome sequencing of Aspergillus section Nigri to investigate inter- and intra-species variation.</title>
        <authorList>
            <consortium name="DOE Joint Genome Institute"/>
            <person name="Vesth T.C."/>
            <person name="Nybo J.L."/>
            <person name="Theobald S."/>
            <person name="Frisvad J.C."/>
            <person name="Larsen T.O."/>
            <person name="Nielsen K.F."/>
            <person name="Hoof J.B."/>
            <person name="Brandl J."/>
            <person name="Salamov A."/>
            <person name="Riley R."/>
            <person name="Gladden J.M."/>
            <person name="Phatale P."/>
            <person name="Nielsen M.T."/>
            <person name="Lyhne E.K."/>
            <person name="Kogle M.E."/>
            <person name="Strasser K."/>
            <person name="McDonnell E."/>
            <person name="Barry K."/>
            <person name="Clum A."/>
            <person name="Chen C."/>
            <person name="Nolan M."/>
            <person name="Sandor L."/>
            <person name="Kuo A."/>
            <person name="Lipzen A."/>
            <person name="Hainaut M."/>
            <person name="Drula E."/>
            <person name="Tsang A."/>
            <person name="Magnuson J.K."/>
            <person name="Henrissat B."/>
            <person name="Wiebenga A."/>
            <person name="Simmons B.A."/>
            <person name="Makela M.R."/>
            <person name="De vries R.P."/>
            <person name="Grigoriev I.V."/>
            <person name="Mortensen U.H."/>
            <person name="Baker S.E."/>
            <person name="Andersen M.R."/>
        </authorList>
    </citation>
    <scope>NUCLEOTIDE SEQUENCE [LARGE SCALE GENOMIC DNA]</scope>
    <source>
        <strain evidence="2 3">ATCC 13496</strain>
    </source>
</reference>
<protein>
    <submittedName>
        <fullName evidence="2">Uncharacterized protein</fullName>
    </submittedName>
</protein>
<dbReference type="Proteomes" id="UP000253845">
    <property type="component" value="Unassembled WGS sequence"/>
</dbReference>
<gene>
    <name evidence="2" type="ORF">M747DRAFT_314544</name>
</gene>
<accession>A0A370C085</accession>
<feature type="signal peptide" evidence="1">
    <location>
        <begin position="1"/>
        <end position="15"/>
    </location>
</feature>
<proteinExistence type="predicted"/>
<sequence>MQLIHLFLTITATTAATVNSHLSQSRGSISALDFGHRNPSPELFTEAHKVAGRADASDETHEVISWIGSGSESDDPKDLARGLIDNAFDALIKACSLLPFHGHNTALILGKVRDNIHRDISAYPRAHLVERKAGRQSISTIGGIDENSKLGETLVQIVKLECECVSVTGYLGTHLVRALGDIALKATEGLVGGGIEDSLDGLRNQFRNKMTAVAEELFAPEANCGTDASTTADDIDIGNIGENENSTIEDVLGSLSTDGCRCLSSTLYLAIHLLRAYFEVKLDILAAILGGSLHPLANLLDDLKDLLHQVLFAAGEIIRPDNLTRRAQWESCINKDVIVTDLRILSEHASALSAGLESWQWGKSAANK</sequence>
<evidence type="ECO:0000313" key="3">
    <source>
        <dbReference type="Proteomes" id="UP000253845"/>
    </source>
</evidence>
<dbReference type="AlphaFoldDB" id="A0A370C085"/>
<dbReference type="EMBL" id="KZ851911">
    <property type="protein sequence ID" value="RDH21377.1"/>
    <property type="molecule type" value="Genomic_DNA"/>
</dbReference>
<evidence type="ECO:0000256" key="1">
    <source>
        <dbReference type="SAM" id="SignalP"/>
    </source>
</evidence>
<evidence type="ECO:0000313" key="2">
    <source>
        <dbReference type="EMBL" id="RDH21377.1"/>
    </source>
</evidence>